<accession>A0A6J2WS97</accession>
<feature type="domain" description="Laminin G" evidence="3">
    <location>
        <begin position="835"/>
        <end position="993"/>
    </location>
</feature>
<reference evidence="5" key="1">
    <citation type="submission" date="2025-08" db="UniProtKB">
        <authorList>
            <consortium name="RefSeq"/>
        </authorList>
    </citation>
    <scope>IDENTIFICATION</scope>
</reference>
<dbReference type="AlphaFoldDB" id="A0A6J2WS97"/>
<protein>
    <submittedName>
        <fullName evidence="5">Laminin subunit alpha-3</fullName>
    </submittedName>
</protein>
<sequence>MDDELSRLKSELESINNKATAHIDLKKLLDAIAATKVLVSMYSSTVQNRALKVKELDADMENVKEDLSMLKHETNKTFSKAHKVLQKVDHTNDRSQALLSAITDLLRRIQELLDKVKDSINTSAPVAPEEVIRMLKEAQQMLQEMRRQNCRTEWKIAEEEQGKADKLLDYIKKHLADHLDENKTLVDQIAQSLMDALAKLQDLAEALKHAEKLVQQAQQLNEGNEAGLKDILKRRKQLESEQSRIPPDLSMARDTLRETEDLQKMLDDLKKEYEKLAAQLDGARNDVPKKLNELSLATSKEGLVRQAEEHAQSLFNLAMDLQITGVVSVIHYEKDVGSSSNAELRVIEDPSAELWALQNISNNSAVQKASEAVKAYTDVINAIREAKAAAEKATQAADQAVTDVKQQDLAKRTMVLKDAANKLLEEATQAQESLKMAEQNIKTQSDRLNRAKDKSNNLKRDIEALEQKMKKIKRDDIAALLDMAKQDASAANSTVNNVTEWVKNISAELNKTVIPSAGSNLDNILNEINKTLTDLNQSLPTLTDTLAEVKNQSQRMPDSANLQDDIRKIKEMIENTRDMVNRVRGPMLFSGNGHVELRPPKNLEDLKAFTALSLMMQRANTDPSNRRRRQGRQAQNKLFVLYLGNKQSPKDYIGMYLEKDVLYCVFKLGGIIHEIKTNAVTRSATNNAFMDKVDFHRVYQDAEVLFTTAFTSATPQKLPPKTLQSNTTVGLLDLDPDDVVFYVGGYPTDFTPPEEINLPPYRGCIEFSTFNDQILGLYNFKQAVNITDKDKCLRHNIIQPPLRGCVGNLRVGASFQLFVEEVGVIPGCFNSLLGVREGTLDLGSSLFLPAKGVVVNGGLMVSLGFKSTQTNSLILQVGQARPGFQLSLVDGFVEMADAKNALRSNEIYNNGEWHYLTAFRNESGLELTVDNKDMGKQQPGASPVAAAGDDIILGKETFSGCIQNLYTRGPEDQYLPADLSAFIQKGNVTLGVCVASQHLPRRIMTKERKRKRNRNDLSGVIKKAAVKDPKGQCEEPAPLIQAYSLDGVRSQLQYNIDAKDLNYRPHFSLDVRTKSSEGLLLHIFGRRGVCMVALYMANGKVKLMVGRNITISHHRKINNGDWHNIRFSVEKDSTHMLVDGFRVPDGKLAEDEGFSLDLQPPVYIGGGQVQPVLEMQRKSLPHKRVIGCIRDIKFYNALLEPAVNHGVAPCFDGDTEKGAYFAGDRSYVVLEKFFTLGEHFNLAFEIRPRNLMGLLFHAGNQHGHNLTVFMKKGKVGIFIL</sequence>
<dbReference type="InterPro" id="IPR050372">
    <property type="entry name" value="Neurexin-related_CASP"/>
</dbReference>
<dbReference type="GO" id="GO:0005102">
    <property type="term" value="F:signaling receptor binding"/>
    <property type="evidence" value="ECO:0007669"/>
    <property type="project" value="InterPro"/>
</dbReference>
<keyword evidence="2" id="KW-0175">Coiled coil</keyword>
<dbReference type="InParanoid" id="A0A6J2WS97"/>
<dbReference type="InterPro" id="IPR001791">
    <property type="entry name" value="Laminin_G"/>
</dbReference>
<dbReference type="GO" id="GO:0007155">
    <property type="term" value="P:cell adhesion"/>
    <property type="evidence" value="ECO:0007669"/>
    <property type="project" value="InterPro"/>
</dbReference>
<keyword evidence="4" id="KW-1185">Reference proteome</keyword>
<dbReference type="InterPro" id="IPR013320">
    <property type="entry name" value="ConA-like_dom_sf"/>
</dbReference>
<dbReference type="RefSeq" id="XP_030646957.1">
    <property type="nucleotide sequence ID" value="XM_030791097.1"/>
</dbReference>
<dbReference type="Proteomes" id="UP000504632">
    <property type="component" value="Chromosome 14"/>
</dbReference>
<organism evidence="4 5">
    <name type="scientific">Chanos chanos</name>
    <name type="common">Milkfish</name>
    <name type="synonym">Mugil chanos</name>
    <dbReference type="NCBI Taxonomy" id="29144"/>
    <lineage>
        <taxon>Eukaryota</taxon>
        <taxon>Metazoa</taxon>
        <taxon>Chordata</taxon>
        <taxon>Craniata</taxon>
        <taxon>Vertebrata</taxon>
        <taxon>Euteleostomi</taxon>
        <taxon>Actinopterygii</taxon>
        <taxon>Neopterygii</taxon>
        <taxon>Teleostei</taxon>
        <taxon>Ostariophysi</taxon>
        <taxon>Gonorynchiformes</taxon>
        <taxon>Chanidae</taxon>
        <taxon>Chanos</taxon>
    </lineage>
</organism>
<feature type="coiled-coil region" evidence="2">
    <location>
        <begin position="383"/>
        <end position="475"/>
    </location>
</feature>
<dbReference type="InterPro" id="IPR009254">
    <property type="entry name" value="Laminin_aI"/>
</dbReference>
<dbReference type="PANTHER" id="PTHR15036:SF67">
    <property type="entry name" value="LAMININ SUBUNIT ALPHA-LIKE PROTEIN"/>
    <property type="match status" value="1"/>
</dbReference>
<dbReference type="CTD" id="3909"/>
<feature type="domain" description="Laminin G" evidence="3">
    <location>
        <begin position="1042"/>
        <end position="1210"/>
    </location>
</feature>
<dbReference type="InterPro" id="IPR010307">
    <property type="entry name" value="Laminin_dom_II"/>
</dbReference>
<evidence type="ECO:0000313" key="5">
    <source>
        <dbReference type="RefSeq" id="XP_030646957.1"/>
    </source>
</evidence>
<dbReference type="SMART" id="SM00282">
    <property type="entry name" value="LamG"/>
    <property type="match status" value="3"/>
</dbReference>
<evidence type="ECO:0000256" key="1">
    <source>
        <dbReference type="PROSITE-ProRule" id="PRU00122"/>
    </source>
</evidence>
<evidence type="ECO:0000256" key="2">
    <source>
        <dbReference type="SAM" id="Coils"/>
    </source>
</evidence>
<dbReference type="GO" id="GO:0030334">
    <property type="term" value="P:regulation of cell migration"/>
    <property type="evidence" value="ECO:0007669"/>
    <property type="project" value="InterPro"/>
</dbReference>
<evidence type="ECO:0000313" key="4">
    <source>
        <dbReference type="Proteomes" id="UP000504632"/>
    </source>
</evidence>
<dbReference type="SUPFAM" id="SSF49899">
    <property type="entry name" value="Concanavalin A-like lectins/glucanases"/>
    <property type="match status" value="4"/>
</dbReference>
<dbReference type="GO" id="GO:0045995">
    <property type="term" value="P:regulation of embryonic development"/>
    <property type="evidence" value="ECO:0007669"/>
    <property type="project" value="InterPro"/>
</dbReference>
<dbReference type="Pfam" id="PF06008">
    <property type="entry name" value="Laminin_I"/>
    <property type="match status" value="1"/>
</dbReference>
<dbReference type="PROSITE" id="PS50025">
    <property type="entry name" value="LAM_G_DOMAIN"/>
    <property type="match status" value="2"/>
</dbReference>
<dbReference type="OrthoDB" id="5836593at2759"/>
<name>A0A6J2WS97_CHACN</name>
<dbReference type="PANTHER" id="PTHR15036">
    <property type="entry name" value="PIKACHURIN-LIKE PROTEIN"/>
    <property type="match status" value="1"/>
</dbReference>
<dbReference type="CDD" id="cd00110">
    <property type="entry name" value="LamG"/>
    <property type="match status" value="2"/>
</dbReference>
<gene>
    <name evidence="5" type="primary">lama3</name>
</gene>
<feature type="coiled-coil region" evidence="2">
    <location>
        <begin position="252"/>
        <end position="286"/>
    </location>
</feature>
<feature type="coiled-coil region" evidence="2">
    <location>
        <begin position="190"/>
        <end position="223"/>
    </location>
</feature>
<evidence type="ECO:0000259" key="3">
    <source>
        <dbReference type="PROSITE" id="PS50025"/>
    </source>
</evidence>
<dbReference type="GeneID" id="115827285"/>
<proteinExistence type="predicted"/>
<dbReference type="GO" id="GO:0030155">
    <property type="term" value="P:regulation of cell adhesion"/>
    <property type="evidence" value="ECO:0007669"/>
    <property type="project" value="InterPro"/>
</dbReference>
<comment type="caution">
    <text evidence="1">Lacks conserved residue(s) required for the propagation of feature annotation.</text>
</comment>
<dbReference type="Gene3D" id="2.60.120.200">
    <property type="match status" value="4"/>
</dbReference>
<dbReference type="Pfam" id="PF02210">
    <property type="entry name" value="Laminin_G_2"/>
    <property type="match status" value="2"/>
</dbReference>
<dbReference type="Pfam" id="PF06009">
    <property type="entry name" value="Laminin_II"/>
    <property type="match status" value="1"/>
</dbReference>